<feature type="compositionally biased region" description="Basic and acidic residues" evidence="2">
    <location>
        <begin position="214"/>
        <end position="223"/>
    </location>
</feature>
<evidence type="ECO:0000313" key="3">
    <source>
        <dbReference type="EMBL" id="CAI3987736.1"/>
    </source>
</evidence>
<dbReference type="OrthoDB" id="440871at2759"/>
<dbReference type="AlphaFoldDB" id="A0A9P1CA52"/>
<feature type="region of interest" description="Disordered" evidence="2">
    <location>
        <begin position="1"/>
        <end position="25"/>
    </location>
</feature>
<feature type="region of interest" description="Disordered" evidence="2">
    <location>
        <begin position="214"/>
        <end position="249"/>
    </location>
</feature>
<reference evidence="4 5" key="2">
    <citation type="submission" date="2024-05" db="EMBL/GenBank/DDBJ databases">
        <authorList>
            <person name="Chen Y."/>
            <person name="Shah S."/>
            <person name="Dougan E. K."/>
            <person name="Thang M."/>
            <person name="Chan C."/>
        </authorList>
    </citation>
    <scope>NUCLEOTIDE SEQUENCE [LARGE SCALE GENOMIC DNA]</scope>
</reference>
<gene>
    <name evidence="3" type="ORF">C1SCF055_LOCUS14988</name>
</gene>
<organism evidence="3">
    <name type="scientific">Cladocopium goreaui</name>
    <dbReference type="NCBI Taxonomy" id="2562237"/>
    <lineage>
        <taxon>Eukaryota</taxon>
        <taxon>Sar</taxon>
        <taxon>Alveolata</taxon>
        <taxon>Dinophyceae</taxon>
        <taxon>Suessiales</taxon>
        <taxon>Symbiodiniaceae</taxon>
        <taxon>Cladocopium</taxon>
    </lineage>
</organism>
<feature type="coiled-coil region" evidence="1">
    <location>
        <begin position="288"/>
        <end position="352"/>
    </location>
</feature>
<name>A0A9P1CA52_9DINO</name>
<evidence type="ECO:0000313" key="5">
    <source>
        <dbReference type="Proteomes" id="UP001152797"/>
    </source>
</evidence>
<accession>A0A9P1CA52</accession>
<evidence type="ECO:0000256" key="1">
    <source>
        <dbReference type="SAM" id="Coils"/>
    </source>
</evidence>
<comment type="caution">
    <text evidence="3">The sequence shown here is derived from an EMBL/GenBank/DDBJ whole genome shotgun (WGS) entry which is preliminary data.</text>
</comment>
<reference evidence="3" key="1">
    <citation type="submission" date="2022-10" db="EMBL/GenBank/DDBJ databases">
        <authorList>
            <person name="Chen Y."/>
            <person name="Dougan E. K."/>
            <person name="Chan C."/>
            <person name="Rhodes N."/>
            <person name="Thang M."/>
        </authorList>
    </citation>
    <scope>NUCLEOTIDE SEQUENCE</scope>
</reference>
<keyword evidence="1" id="KW-0175">Coiled coil</keyword>
<evidence type="ECO:0000256" key="2">
    <source>
        <dbReference type="SAM" id="MobiDB-lite"/>
    </source>
</evidence>
<keyword evidence="5" id="KW-1185">Reference proteome</keyword>
<feature type="compositionally biased region" description="Polar residues" evidence="2">
    <location>
        <begin position="1"/>
        <end position="19"/>
    </location>
</feature>
<feature type="non-terminal residue" evidence="3">
    <location>
        <position position="423"/>
    </location>
</feature>
<dbReference type="EMBL" id="CAMXCT010001198">
    <property type="protein sequence ID" value="CAI3987736.1"/>
    <property type="molecule type" value="Genomic_DNA"/>
</dbReference>
<dbReference type="EMBL" id="CAMXCT030001198">
    <property type="protein sequence ID" value="CAL4775048.1"/>
    <property type="molecule type" value="Genomic_DNA"/>
</dbReference>
<proteinExistence type="predicted"/>
<sequence>MSLQQFHQQTQGVASNRPSGSAWGKGAAMRTCTWAAEEPTPADADLAAGSPTRSQSFASAWVKGPPASAMDTLWDAPPTVEEVPEEVWQAPAVLPHDTPAEEAAKGDGFEGAEAFEVAEEATRPCAEDSKVEDPFYRDICAWLKHLNLSEHQEAIYTWCEEMGAATLEEVVESAEDLLEAVHIKPLQVKRLQSKAQEALDAVRMELQEVQEVKLEPEEAKSSEVLEVLEPSDAGQEEAPEGKSYYAPATSSGAARAQSYYKSLAKIEDENYLKSSFTETATWLPMAKAASQGSRKRRHKEQLKEAEQAKLAEDLAEEEKRLEAQRLMEQQLREEKERKLTEARALIASTLERSESEAFYAAVAAAKEVQNRCGKLPRRQQQVDLPAEEIREAERQLKLALQRRLQARNDALCTLQATLEAPKD</sequence>
<dbReference type="Proteomes" id="UP001152797">
    <property type="component" value="Unassembled WGS sequence"/>
</dbReference>
<protein>
    <submittedName>
        <fullName evidence="4">Sulfotransferase domain-containing protein</fullName>
    </submittedName>
</protein>
<dbReference type="EMBL" id="CAMXCT020001198">
    <property type="protein sequence ID" value="CAL1141111.1"/>
    <property type="molecule type" value="Genomic_DNA"/>
</dbReference>
<evidence type="ECO:0000313" key="4">
    <source>
        <dbReference type="EMBL" id="CAL4775048.1"/>
    </source>
</evidence>